<evidence type="ECO:0000256" key="2">
    <source>
        <dbReference type="ARBA" id="ARBA00023315"/>
    </source>
</evidence>
<evidence type="ECO:0000259" key="3">
    <source>
        <dbReference type="PROSITE" id="PS51186"/>
    </source>
</evidence>
<dbReference type="InterPro" id="IPR000182">
    <property type="entry name" value="GNAT_dom"/>
</dbReference>
<dbReference type="CDD" id="cd04301">
    <property type="entry name" value="NAT_SF"/>
    <property type="match status" value="1"/>
</dbReference>
<keyword evidence="1 4" id="KW-0808">Transferase</keyword>
<dbReference type="SUPFAM" id="SSF55729">
    <property type="entry name" value="Acyl-CoA N-acyltransferases (Nat)"/>
    <property type="match status" value="1"/>
</dbReference>
<proteinExistence type="predicted"/>
<evidence type="ECO:0000313" key="4">
    <source>
        <dbReference type="EMBL" id="MPL78266.1"/>
    </source>
</evidence>
<protein>
    <submittedName>
        <fullName evidence="4">Putative N-acetyltransferase YjaB</fullName>
        <ecNumber evidence="4">2.3.1.-</ecNumber>
    </submittedName>
</protein>
<accession>A0A644UH00</accession>
<evidence type="ECO:0000256" key="1">
    <source>
        <dbReference type="ARBA" id="ARBA00022679"/>
    </source>
</evidence>
<reference evidence="4" key="1">
    <citation type="submission" date="2019-08" db="EMBL/GenBank/DDBJ databases">
        <authorList>
            <person name="Kucharzyk K."/>
            <person name="Murdoch R.W."/>
            <person name="Higgins S."/>
            <person name="Loffler F."/>
        </authorList>
    </citation>
    <scope>NUCLEOTIDE SEQUENCE</scope>
</reference>
<name>A0A644UH00_9ZZZZ</name>
<feature type="domain" description="N-acetyltransferase" evidence="3">
    <location>
        <begin position="1"/>
        <end position="141"/>
    </location>
</feature>
<gene>
    <name evidence="4" type="primary">yjaB_4</name>
    <name evidence="4" type="ORF">SDC9_24130</name>
</gene>
<dbReference type="AlphaFoldDB" id="A0A644UH00"/>
<organism evidence="4">
    <name type="scientific">bioreactor metagenome</name>
    <dbReference type="NCBI Taxonomy" id="1076179"/>
    <lineage>
        <taxon>unclassified sequences</taxon>
        <taxon>metagenomes</taxon>
        <taxon>ecological metagenomes</taxon>
    </lineage>
</organism>
<dbReference type="PANTHER" id="PTHR43800:SF1">
    <property type="entry name" value="PEPTIDYL-LYSINE N-ACETYLTRANSFERASE YJAB"/>
    <property type="match status" value="1"/>
</dbReference>
<dbReference type="EMBL" id="VSSQ01000114">
    <property type="protein sequence ID" value="MPL78266.1"/>
    <property type="molecule type" value="Genomic_DNA"/>
</dbReference>
<dbReference type="EC" id="2.3.1.-" evidence="4"/>
<dbReference type="PROSITE" id="PS51186">
    <property type="entry name" value="GNAT"/>
    <property type="match status" value="1"/>
</dbReference>
<dbReference type="Gene3D" id="3.40.630.30">
    <property type="match status" value="1"/>
</dbReference>
<comment type="caution">
    <text evidence="4">The sequence shown here is derived from an EMBL/GenBank/DDBJ whole genome shotgun (WGS) entry which is preliminary data.</text>
</comment>
<sequence length="141" mass="16851">MIRKLDKNDINQLLQIWLEVNIKTHNFIPKEYWEEQYDNVKELLPNSEIYVYEENEKTVAFVGLIENYIAGIFVSFSFQSKGIGKKLLDYIKEFKKELSLNVYVKNISAIKFYQREGFIINSQNIDEETKEQQILMIWKSL</sequence>
<dbReference type="InterPro" id="IPR016181">
    <property type="entry name" value="Acyl_CoA_acyltransferase"/>
</dbReference>
<dbReference type="Pfam" id="PF13508">
    <property type="entry name" value="Acetyltransf_7"/>
    <property type="match status" value="1"/>
</dbReference>
<dbReference type="PANTHER" id="PTHR43800">
    <property type="entry name" value="PEPTIDYL-LYSINE N-ACETYLTRANSFERASE YJAB"/>
    <property type="match status" value="1"/>
</dbReference>
<dbReference type="GO" id="GO:0016747">
    <property type="term" value="F:acyltransferase activity, transferring groups other than amino-acyl groups"/>
    <property type="evidence" value="ECO:0007669"/>
    <property type="project" value="InterPro"/>
</dbReference>
<keyword evidence="2 4" id="KW-0012">Acyltransferase</keyword>